<dbReference type="SUPFAM" id="SSF54695">
    <property type="entry name" value="POZ domain"/>
    <property type="match status" value="1"/>
</dbReference>
<dbReference type="SMART" id="SM00225">
    <property type="entry name" value="BTB"/>
    <property type="match status" value="1"/>
</dbReference>
<evidence type="ECO:0000313" key="4">
    <source>
        <dbReference type="Proteomes" id="UP000678499"/>
    </source>
</evidence>
<evidence type="ECO:0000256" key="1">
    <source>
        <dbReference type="SAM" id="MobiDB-lite"/>
    </source>
</evidence>
<dbReference type="PROSITE" id="PS50097">
    <property type="entry name" value="BTB"/>
    <property type="match status" value="1"/>
</dbReference>
<evidence type="ECO:0000313" key="3">
    <source>
        <dbReference type="EMBL" id="CAD7276712.1"/>
    </source>
</evidence>
<keyword evidence="4" id="KW-1185">Reference proteome</keyword>
<dbReference type="Proteomes" id="UP000678499">
    <property type="component" value="Unassembled WGS sequence"/>
</dbReference>
<name>A0A7R9GBX5_9CRUS</name>
<feature type="domain" description="BTB" evidence="2">
    <location>
        <begin position="29"/>
        <end position="94"/>
    </location>
</feature>
<organism evidence="3">
    <name type="scientific">Notodromas monacha</name>
    <dbReference type="NCBI Taxonomy" id="399045"/>
    <lineage>
        <taxon>Eukaryota</taxon>
        <taxon>Metazoa</taxon>
        <taxon>Ecdysozoa</taxon>
        <taxon>Arthropoda</taxon>
        <taxon>Crustacea</taxon>
        <taxon>Oligostraca</taxon>
        <taxon>Ostracoda</taxon>
        <taxon>Podocopa</taxon>
        <taxon>Podocopida</taxon>
        <taxon>Cypridocopina</taxon>
        <taxon>Cypridoidea</taxon>
        <taxon>Cyprididae</taxon>
        <taxon>Notodromas</taxon>
    </lineage>
</organism>
<dbReference type="OrthoDB" id="10069414at2759"/>
<proteinExistence type="predicted"/>
<feature type="compositionally biased region" description="Acidic residues" evidence="1">
    <location>
        <begin position="591"/>
        <end position="611"/>
    </location>
</feature>
<dbReference type="CDD" id="cd18186">
    <property type="entry name" value="BTB_POZ_ZBTB_KLHL-like"/>
    <property type="match status" value="1"/>
</dbReference>
<dbReference type="AlphaFoldDB" id="A0A7R9GBX5"/>
<feature type="region of interest" description="Disordered" evidence="1">
    <location>
        <begin position="586"/>
        <end position="611"/>
    </location>
</feature>
<dbReference type="PANTHER" id="PTHR24410">
    <property type="entry name" value="HL07962P-RELATED"/>
    <property type="match status" value="1"/>
</dbReference>
<reference evidence="3" key="1">
    <citation type="submission" date="2020-11" db="EMBL/GenBank/DDBJ databases">
        <authorList>
            <person name="Tran Van P."/>
        </authorList>
    </citation>
    <scope>NUCLEOTIDE SEQUENCE</scope>
</reference>
<dbReference type="InterPro" id="IPR011333">
    <property type="entry name" value="SKP1/BTB/POZ_sf"/>
</dbReference>
<dbReference type="InterPro" id="IPR000210">
    <property type="entry name" value="BTB/POZ_dom"/>
</dbReference>
<sequence length="611" mass="69089">MQSFPGKMAGNASRIESELWSLRNANELTDMDIAVAKGTFFSVHSLIMCARSKFFRALASKCTNRRIVFVLDCSEESVYGLIKFMYTGEVEVEPTFLDEFLTLARKLEVSGLVSESEMTPVVDIKPSVKSYEVSSHGMQTRKRSAIFATETSVSSAKYSRKYPLTTAGISADLRSPSNSFVSEQVNSIVEQKFNPINAPLSQDSYPGKWLRDSSNGLEISNLQTGTVRSPNLMGPSGRKKRTRHIGKIPKSVIIEFVQYLVDNYDECKAILDAHPRYLSGFQEIIKQMRYASPELRKTLPLVRAHNFMGRLGTQYRKIVRGLQSGESPENDAAQPLLDGSRELFDVWAEYDRMYNCNPDAMEVEDSSAWHYDSVDPSLEPVEDFQAYPDENVTFEDQEDGDAEYYPEEHDPVEEVSGNEPTDVKAVNMFLNAINQEQRSVYPSESLTSQLRKKRTRKIGKVPKPVIEEFVQYLVDNHRECHEILRRSLRSKDGYEEIVREMKSASSELRCTLGMVSVLSVLKRVRGEYRRILADPSFGKSDVGPPTLEGSARLFRLWGDYEELYKSFWSDRSDDSSALSFCEPSFVGEAGDSNDDYAENDAENSILGDEDP</sequence>
<gene>
    <name evidence="3" type="ORF">NMOB1V02_LOCUS4463</name>
</gene>
<evidence type="ECO:0000259" key="2">
    <source>
        <dbReference type="PROSITE" id="PS50097"/>
    </source>
</evidence>
<dbReference type="Pfam" id="PF00651">
    <property type="entry name" value="BTB"/>
    <property type="match status" value="1"/>
</dbReference>
<dbReference type="Gene3D" id="3.30.710.10">
    <property type="entry name" value="Potassium Channel Kv1.1, Chain A"/>
    <property type="match status" value="1"/>
</dbReference>
<dbReference type="InterPro" id="IPR051481">
    <property type="entry name" value="BTB-POZ/Galectin-3-binding"/>
</dbReference>
<dbReference type="PANTHER" id="PTHR24410:SF23">
    <property type="entry name" value="BTB DOMAIN-CONTAINING PROTEIN-RELATED"/>
    <property type="match status" value="1"/>
</dbReference>
<dbReference type="EMBL" id="OA882723">
    <property type="protein sequence ID" value="CAD7276712.1"/>
    <property type="molecule type" value="Genomic_DNA"/>
</dbReference>
<dbReference type="EMBL" id="CAJPEX010000686">
    <property type="protein sequence ID" value="CAG0916864.1"/>
    <property type="molecule type" value="Genomic_DNA"/>
</dbReference>
<accession>A0A7R9GBX5</accession>
<protein>
    <recommendedName>
        <fullName evidence="2">BTB domain-containing protein</fullName>
    </recommendedName>
</protein>